<organism evidence="2 3">
    <name type="scientific">Panicum virgatum</name>
    <name type="common">Blackwell switchgrass</name>
    <dbReference type="NCBI Taxonomy" id="38727"/>
    <lineage>
        <taxon>Eukaryota</taxon>
        <taxon>Viridiplantae</taxon>
        <taxon>Streptophyta</taxon>
        <taxon>Embryophyta</taxon>
        <taxon>Tracheophyta</taxon>
        <taxon>Spermatophyta</taxon>
        <taxon>Magnoliopsida</taxon>
        <taxon>Liliopsida</taxon>
        <taxon>Poales</taxon>
        <taxon>Poaceae</taxon>
        <taxon>PACMAD clade</taxon>
        <taxon>Panicoideae</taxon>
        <taxon>Panicodae</taxon>
        <taxon>Paniceae</taxon>
        <taxon>Panicinae</taxon>
        <taxon>Panicum</taxon>
        <taxon>Panicum sect. Hiantes</taxon>
    </lineage>
</organism>
<dbReference type="Proteomes" id="UP000823388">
    <property type="component" value="Chromosome 7N"/>
</dbReference>
<name>A0A8T0Q948_PANVG</name>
<dbReference type="AlphaFoldDB" id="A0A8T0Q948"/>
<feature type="region of interest" description="Disordered" evidence="1">
    <location>
        <begin position="1"/>
        <end position="52"/>
    </location>
</feature>
<evidence type="ECO:0000256" key="1">
    <source>
        <dbReference type="SAM" id="MobiDB-lite"/>
    </source>
</evidence>
<protein>
    <submittedName>
        <fullName evidence="2">Uncharacterized protein</fullName>
    </submittedName>
</protein>
<feature type="compositionally biased region" description="Low complexity" evidence="1">
    <location>
        <begin position="29"/>
        <end position="41"/>
    </location>
</feature>
<comment type="caution">
    <text evidence="2">The sequence shown here is derived from an EMBL/GenBank/DDBJ whole genome shotgun (WGS) entry which is preliminary data.</text>
</comment>
<accession>A0A8T0Q948</accession>
<sequence length="90" mass="9868">MNTGKGAKGGREKKGANQSSKRKTRQRRNQTATATTIAATHSHSKKGGNTHHDVARRMVPLLLHLYGKGEFFVVAHQGYAIRKRVGAHLP</sequence>
<gene>
    <name evidence="2" type="ORF">PVAP13_7NG385725</name>
</gene>
<evidence type="ECO:0000313" key="3">
    <source>
        <dbReference type="Proteomes" id="UP000823388"/>
    </source>
</evidence>
<dbReference type="EMBL" id="CM029050">
    <property type="protein sequence ID" value="KAG2569122.1"/>
    <property type="molecule type" value="Genomic_DNA"/>
</dbReference>
<reference evidence="2" key="1">
    <citation type="submission" date="2020-05" db="EMBL/GenBank/DDBJ databases">
        <title>WGS assembly of Panicum virgatum.</title>
        <authorList>
            <person name="Lovell J.T."/>
            <person name="Jenkins J."/>
            <person name="Shu S."/>
            <person name="Juenger T.E."/>
            <person name="Schmutz J."/>
        </authorList>
    </citation>
    <scope>NUCLEOTIDE SEQUENCE</scope>
    <source>
        <strain evidence="2">AP13</strain>
    </source>
</reference>
<proteinExistence type="predicted"/>
<keyword evidence="3" id="KW-1185">Reference proteome</keyword>
<evidence type="ECO:0000313" key="2">
    <source>
        <dbReference type="EMBL" id="KAG2569122.1"/>
    </source>
</evidence>